<reference evidence="8 9" key="1">
    <citation type="submission" date="2011-02" db="EMBL/GenBank/DDBJ databases">
        <authorList>
            <person name="Muzny D."/>
            <person name="Qin X."/>
            <person name="Deng J."/>
            <person name="Jiang H."/>
            <person name="Liu Y."/>
            <person name="Qu J."/>
            <person name="Song X.-Z."/>
            <person name="Zhang L."/>
            <person name="Thornton R."/>
            <person name="Coyle M."/>
            <person name="Francisco L."/>
            <person name="Jackson L."/>
            <person name="Javaid M."/>
            <person name="Korchina V."/>
            <person name="Kovar C."/>
            <person name="Mata R."/>
            <person name="Mathew T."/>
            <person name="Ngo R."/>
            <person name="Nguyen L."/>
            <person name="Nguyen N."/>
            <person name="Okwuonu G."/>
            <person name="Ongeri F."/>
            <person name="Pham C."/>
            <person name="Simmons D."/>
            <person name="Wilczek-Boney K."/>
            <person name="Hale W."/>
            <person name="Jakkamsetti A."/>
            <person name="Pham P."/>
            <person name="Ruth R."/>
            <person name="San Lucas F."/>
            <person name="Warren J."/>
            <person name="Zhang J."/>
            <person name="Zhao Z."/>
            <person name="Zhou C."/>
            <person name="Zhu D."/>
            <person name="Lee S."/>
            <person name="Bess C."/>
            <person name="Blankenburg K."/>
            <person name="Forbes L."/>
            <person name="Fu Q."/>
            <person name="Gubbala S."/>
            <person name="Hirani K."/>
            <person name="Jayaseelan J.C."/>
            <person name="Lara F."/>
            <person name="Munidasa M."/>
            <person name="Palculict T."/>
            <person name="Patil S."/>
            <person name="Pu L.-L."/>
            <person name="Saada N."/>
            <person name="Tang L."/>
            <person name="Weissenberger G."/>
            <person name="Zhu Y."/>
            <person name="Hemphill L."/>
            <person name="Shang Y."/>
            <person name="Youmans B."/>
            <person name="Ayvaz T."/>
            <person name="Ross M."/>
            <person name="Santibanez J."/>
            <person name="Aqrawi P."/>
            <person name="Gross S."/>
            <person name="Joshi V."/>
            <person name="Fowler G."/>
            <person name="Nazareth L."/>
            <person name="Reid J."/>
            <person name="Worley K."/>
            <person name="Petrosino J."/>
            <person name="Highlander S."/>
            <person name="Gibbs R."/>
        </authorList>
    </citation>
    <scope>NUCLEOTIDE SEQUENCE [LARGE SCALE GENOMIC DNA]</scope>
    <source>
        <strain evidence="8 9">ATCC BAA-1200</strain>
    </source>
</reference>
<dbReference type="AlphaFoldDB" id="F2BFZ3"/>
<comment type="subcellular location">
    <subcellularLocation>
        <location evidence="1">Cell outer membrane</location>
    </subcellularLocation>
</comment>
<dbReference type="Gene3D" id="2.40.160.20">
    <property type="match status" value="1"/>
</dbReference>
<proteinExistence type="inferred from homology"/>
<evidence type="ECO:0000256" key="4">
    <source>
        <dbReference type="ARBA" id="ARBA00022692"/>
    </source>
</evidence>
<evidence type="ECO:0000256" key="5">
    <source>
        <dbReference type="ARBA" id="ARBA00023136"/>
    </source>
</evidence>
<gene>
    <name evidence="8" type="primary">nspA</name>
    <name evidence="8" type="ORF">HMPREF9123_2650</name>
</gene>
<dbReference type="HOGENOM" id="CLU_089285_1_0_4"/>
<evidence type="ECO:0000259" key="7">
    <source>
        <dbReference type="Pfam" id="PF02462"/>
    </source>
</evidence>
<comment type="similarity">
    <text evidence="2">Belongs to the opacity porin family.</text>
</comment>
<evidence type="ECO:0000313" key="9">
    <source>
        <dbReference type="Proteomes" id="UP000004105"/>
    </source>
</evidence>
<keyword evidence="9" id="KW-1185">Reference proteome</keyword>
<keyword evidence="3" id="KW-1134">Transmembrane beta strand</keyword>
<dbReference type="InterPro" id="IPR003394">
    <property type="entry name" value="Porin_opacity"/>
</dbReference>
<accession>F2BFZ3</accession>
<keyword evidence="5" id="KW-0472">Membrane</keyword>
<evidence type="ECO:0000256" key="2">
    <source>
        <dbReference type="ARBA" id="ARBA00009830"/>
    </source>
</evidence>
<comment type="caution">
    <text evidence="8">The sequence shown here is derived from an EMBL/GenBank/DDBJ whole genome shotgun (WGS) entry which is preliminary data.</text>
</comment>
<keyword evidence="4" id="KW-0812">Transmembrane</keyword>
<name>F2BFZ3_9NEIS</name>
<dbReference type="GO" id="GO:0015288">
    <property type="term" value="F:porin activity"/>
    <property type="evidence" value="ECO:0007669"/>
    <property type="project" value="InterPro"/>
</dbReference>
<dbReference type="EMBL" id="AFAY01000053">
    <property type="protein sequence ID" value="EGF07114.1"/>
    <property type="molecule type" value="Genomic_DNA"/>
</dbReference>
<feature type="domain" description="Porin opacity type" evidence="7">
    <location>
        <begin position="95"/>
        <end position="231"/>
    </location>
</feature>
<keyword evidence="6" id="KW-0998">Cell outer membrane</keyword>
<dbReference type="SUPFAM" id="SSF56925">
    <property type="entry name" value="OMPA-like"/>
    <property type="match status" value="1"/>
</dbReference>
<sequence length="231" mass="25550">MTFPNKRGTRAGLLNGFYVKMLPPCGRMAQHFLTFYEEQIMKKTLAIALAALLPAAALADTPGFYVQGDLGHATVKYKEDGDSWKTKGFSPRLSAGYDFGDFRVAADYTHYKKYDETLTDQFGTDHFEAKARSIGVSGIYDFDTGTPVKPYVGARIGINRISLEATETAPGFYEKESYSKTKLGLGAMAGVSYDISDNIALDAGYRYNHWGKFDGVKVHSNEFHGGVRVKF</sequence>
<organism evidence="8 9">
    <name type="scientific">Neisseria bacilliformis ATCC BAA-1200</name>
    <dbReference type="NCBI Taxonomy" id="888742"/>
    <lineage>
        <taxon>Bacteria</taxon>
        <taxon>Pseudomonadati</taxon>
        <taxon>Pseudomonadota</taxon>
        <taxon>Betaproteobacteria</taxon>
        <taxon>Neisseriales</taxon>
        <taxon>Neisseriaceae</taxon>
        <taxon>Neisseria</taxon>
    </lineage>
</organism>
<dbReference type="InterPro" id="IPR011250">
    <property type="entry name" value="OMP/PagP_B-barrel"/>
</dbReference>
<evidence type="ECO:0000256" key="1">
    <source>
        <dbReference type="ARBA" id="ARBA00004442"/>
    </source>
</evidence>
<evidence type="ECO:0000313" key="8">
    <source>
        <dbReference type="EMBL" id="EGF07114.1"/>
    </source>
</evidence>
<dbReference type="STRING" id="267212.GCA_001063965_00848"/>
<dbReference type="Pfam" id="PF02462">
    <property type="entry name" value="Opacity"/>
    <property type="match status" value="1"/>
</dbReference>
<protein>
    <submittedName>
        <fullName evidence="8">Surface protein A</fullName>
    </submittedName>
</protein>
<evidence type="ECO:0000256" key="6">
    <source>
        <dbReference type="ARBA" id="ARBA00023237"/>
    </source>
</evidence>
<dbReference type="Proteomes" id="UP000004105">
    <property type="component" value="Unassembled WGS sequence"/>
</dbReference>
<dbReference type="GO" id="GO:0009279">
    <property type="term" value="C:cell outer membrane"/>
    <property type="evidence" value="ECO:0007669"/>
    <property type="project" value="UniProtKB-SubCell"/>
</dbReference>
<evidence type="ECO:0000256" key="3">
    <source>
        <dbReference type="ARBA" id="ARBA00022452"/>
    </source>
</evidence>